<organism evidence="3 4">
    <name type="scientific">Hesseltinella vesiculosa</name>
    <dbReference type="NCBI Taxonomy" id="101127"/>
    <lineage>
        <taxon>Eukaryota</taxon>
        <taxon>Fungi</taxon>
        <taxon>Fungi incertae sedis</taxon>
        <taxon>Mucoromycota</taxon>
        <taxon>Mucoromycotina</taxon>
        <taxon>Mucoromycetes</taxon>
        <taxon>Mucorales</taxon>
        <taxon>Cunninghamellaceae</taxon>
        <taxon>Hesseltinella</taxon>
    </lineage>
</organism>
<dbReference type="EMBL" id="MCGT01000003">
    <property type="protein sequence ID" value="ORX61436.1"/>
    <property type="molecule type" value="Genomic_DNA"/>
</dbReference>
<dbReference type="AlphaFoldDB" id="A0A1X2GTU6"/>
<evidence type="ECO:0000256" key="2">
    <source>
        <dbReference type="SAM" id="Phobius"/>
    </source>
</evidence>
<evidence type="ECO:0000313" key="4">
    <source>
        <dbReference type="Proteomes" id="UP000242146"/>
    </source>
</evidence>
<feature type="compositionally biased region" description="Low complexity" evidence="1">
    <location>
        <begin position="142"/>
        <end position="156"/>
    </location>
</feature>
<feature type="compositionally biased region" description="Low complexity" evidence="1">
    <location>
        <begin position="188"/>
        <end position="200"/>
    </location>
</feature>
<gene>
    <name evidence="3" type="ORF">DM01DRAFT_314325</name>
</gene>
<feature type="region of interest" description="Disordered" evidence="1">
    <location>
        <begin position="133"/>
        <end position="240"/>
    </location>
</feature>
<sequence>MHPAAIVFIVIGGVACVWGGYELGSKLYDWMTIRRERRAYEEYVYNYQDKQGWVYTDFSEDDSTDDDAQMANPSTLRKRKCMDEQELDDMGSSLAWRRHQLGRQASLLVEEEETYRRRKQEILEQRGNRVMGLADEPLSQLSSRSTSITPIPSTASLDPMQTPRFASHHSQQTELDSPLLHSSWPALPLSSTPSGDSSTQPQPPTPSHPPSVSSKESWTHVSPSDSLCEPRQSHSSDDDLSYTMISTSLSTSFQNQQLAP</sequence>
<keyword evidence="2" id="KW-0472">Membrane</keyword>
<dbReference type="Proteomes" id="UP000242146">
    <property type="component" value="Unassembled WGS sequence"/>
</dbReference>
<reference evidence="3 4" key="1">
    <citation type="submission" date="2016-07" db="EMBL/GenBank/DDBJ databases">
        <title>Pervasive Adenine N6-methylation of Active Genes in Fungi.</title>
        <authorList>
            <consortium name="DOE Joint Genome Institute"/>
            <person name="Mondo S.J."/>
            <person name="Dannebaum R.O."/>
            <person name="Kuo R.C."/>
            <person name="Labutti K."/>
            <person name="Haridas S."/>
            <person name="Kuo A."/>
            <person name="Salamov A."/>
            <person name="Ahrendt S.R."/>
            <person name="Lipzen A."/>
            <person name="Sullivan W."/>
            <person name="Andreopoulos W.B."/>
            <person name="Clum A."/>
            <person name="Lindquist E."/>
            <person name="Daum C."/>
            <person name="Ramamoorthy G.K."/>
            <person name="Gryganskyi A."/>
            <person name="Culley D."/>
            <person name="Magnuson J.K."/>
            <person name="James T.Y."/>
            <person name="O'Malley M.A."/>
            <person name="Stajich J.E."/>
            <person name="Spatafora J.W."/>
            <person name="Visel A."/>
            <person name="Grigoriev I.V."/>
        </authorList>
    </citation>
    <scope>NUCLEOTIDE SEQUENCE [LARGE SCALE GENOMIC DNA]</scope>
    <source>
        <strain evidence="3 4">NRRL 3301</strain>
    </source>
</reference>
<feature type="compositionally biased region" description="Polar residues" evidence="1">
    <location>
        <begin position="215"/>
        <end position="225"/>
    </location>
</feature>
<evidence type="ECO:0000256" key="1">
    <source>
        <dbReference type="SAM" id="MobiDB-lite"/>
    </source>
</evidence>
<proteinExistence type="predicted"/>
<accession>A0A1X2GTU6</accession>
<keyword evidence="2" id="KW-1133">Transmembrane helix</keyword>
<keyword evidence="4" id="KW-1185">Reference proteome</keyword>
<name>A0A1X2GTU6_9FUNG</name>
<protein>
    <submittedName>
        <fullName evidence="3">Uncharacterized protein</fullName>
    </submittedName>
</protein>
<keyword evidence="2" id="KW-0812">Transmembrane</keyword>
<feature type="transmembrane region" description="Helical" evidence="2">
    <location>
        <begin position="6"/>
        <end position="28"/>
    </location>
</feature>
<comment type="caution">
    <text evidence="3">The sequence shown here is derived from an EMBL/GenBank/DDBJ whole genome shotgun (WGS) entry which is preliminary data.</text>
</comment>
<evidence type="ECO:0000313" key="3">
    <source>
        <dbReference type="EMBL" id="ORX61436.1"/>
    </source>
</evidence>
<dbReference type="OrthoDB" id="2290857at2759"/>